<reference evidence="9" key="2">
    <citation type="submission" date="2025-08" db="UniProtKB">
        <authorList>
            <consortium name="Ensembl"/>
        </authorList>
    </citation>
    <scope>IDENTIFICATION</scope>
</reference>
<evidence type="ECO:0000256" key="4">
    <source>
        <dbReference type="ARBA" id="ARBA00022621"/>
    </source>
</evidence>
<dbReference type="PANTHER" id="PTHR11442">
    <property type="entry name" value="HEMOGLOBIN FAMILY MEMBER"/>
    <property type="match status" value="1"/>
</dbReference>
<dbReference type="Ensembl" id="ENSLOCT00000009447.1">
    <property type="protein sequence ID" value="ENSLOCP00000009436.1"/>
    <property type="gene ID" value="ENSLOCG00000007770.1"/>
</dbReference>
<dbReference type="Gene3D" id="1.10.490.10">
    <property type="entry name" value="Globins"/>
    <property type="match status" value="1"/>
</dbReference>
<keyword evidence="4 7" id="KW-0561">Oxygen transport</keyword>
<dbReference type="GO" id="GO:0005833">
    <property type="term" value="C:hemoglobin complex"/>
    <property type="evidence" value="ECO:0000318"/>
    <property type="project" value="GO_Central"/>
</dbReference>
<dbReference type="GO" id="GO:0015671">
    <property type="term" value="P:oxygen transport"/>
    <property type="evidence" value="ECO:0000318"/>
    <property type="project" value="GO_Central"/>
</dbReference>
<dbReference type="GO" id="GO:0048821">
    <property type="term" value="P:erythrocyte development"/>
    <property type="evidence" value="ECO:0000318"/>
    <property type="project" value="GO_Central"/>
</dbReference>
<dbReference type="OMA" id="IWDKMLP"/>
<dbReference type="EMBL" id="AHAT01013666">
    <property type="status" value="NOT_ANNOTATED_CDS"/>
    <property type="molecule type" value="Genomic_DNA"/>
</dbReference>
<evidence type="ECO:0000256" key="1">
    <source>
        <dbReference type="ARBA" id="ARBA00008705"/>
    </source>
</evidence>
<dbReference type="GO" id="GO:0020037">
    <property type="term" value="F:heme binding"/>
    <property type="evidence" value="ECO:0000318"/>
    <property type="project" value="GO_Central"/>
</dbReference>
<feature type="domain" description="Globin" evidence="8">
    <location>
        <begin position="5"/>
        <end position="145"/>
    </location>
</feature>
<dbReference type="InterPro" id="IPR050056">
    <property type="entry name" value="Hemoglobin_oxygen_transport"/>
</dbReference>
<dbReference type="Pfam" id="PF00042">
    <property type="entry name" value="Globin"/>
    <property type="match status" value="1"/>
</dbReference>
<dbReference type="InterPro" id="IPR012292">
    <property type="entry name" value="Globin/Proto"/>
</dbReference>
<dbReference type="InterPro" id="IPR009050">
    <property type="entry name" value="Globin-like_sf"/>
</dbReference>
<comment type="similarity">
    <text evidence="1 7">Belongs to the globin family.</text>
</comment>
<name>W5MM27_LEPOC</name>
<dbReference type="PROSITE" id="PS01033">
    <property type="entry name" value="GLOBIN"/>
    <property type="match status" value="1"/>
</dbReference>
<dbReference type="SUPFAM" id="SSF46458">
    <property type="entry name" value="Globin-like"/>
    <property type="match status" value="1"/>
</dbReference>
<evidence type="ECO:0000256" key="3">
    <source>
        <dbReference type="ARBA" id="ARBA00022617"/>
    </source>
</evidence>
<keyword evidence="5" id="KW-0479">Metal-binding</keyword>
<dbReference type="GeneTree" id="ENSGT00940000154590"/>
<keyword evidence="6" id="KW-0408">Iron</keyword>
<protein>
    <submittedName>
        <fullName evidence="9">Hemoglobin alpha embryonic-4</fullName>
    </submittedName>
</protein>
<dbReference type="GO" id="GO:0005344">
    <property type="term" value="F:oxygen carrier activity"/>
    <property type="evidence" value="ECO:0000318"/>
    <property type="project" value="GO_Central"/>
</dbReference>
<evidence type="ECO:0000259" key="8">
    <source>
        <dbReference type="PROSITE" id="PS01033"/>
    </source>
</evidence>
<keyword evidence="3 7" id="KW-0349">Heme</keyword>
<dbReference type="Proteomes" id="UP000018468">
    <property type="component" value="Linkage group LG13"/>
</dbReference>
<dbReference type="InParanoid" id="W5MM27"/>
<proteinExistence type="inferred from homology"/>
<sequence>TGAAMLSQEEKDLLVSIWESIAPDAEEIGAEALLRMFTCFPKTKTYFAHLDISPGSAHLRTHGKKIIMAVGDGVKNISTLATTLAPLSLLHAYQLMIHPSNFKLLSHCILVTLSCRRPQEFTPVAHGAWDKLLSAVSAVLAEKYR</sequence>
<accession>W5MM27</accession>
<dbReference type="InterPro" id="IPR002339">
    <property type="entry name" value="Hemoglobin_pi"/>
</dbReference>
<dbReference type="PRINTS" id="PR00612">
    <property type="entry name" value="ALPHAHAEM"/>
</dbReference>
<dbReference type="GO" id="GO:0031838">
    <property type="term" value="C:haptoglobin-hemoglobin complex"/>
    <property type="evidence" value="ECO:0000318"/>
    <property type="project" value="GO_Central"/>
</dbReference>
<reference evidence="9" key="3">
    <citation type="submission" date="2025-09" db="UniProtKB">
        <authorList>
            <consortium name="Ensembl"/>
        </authorList>
    </citation>
    <scope>IDENTIFICATION</scope>
</reference>
<dbReference type="InterPro" id="IPR000971">
    <property type="entry name" value="Globin"/>
</dbReference>
<dbReference type="STRING" id="7918.ENSLOCP00000009436"/>
<dbReference type="AlphaFoldDB" id="W5MM27"/>
<evidence type="ECO:0000313" key="10">
    <source>
        <dbReference type="Proteomes" id="UP000018468"/>
    </source>
</evidence>
<evidence type="ECO:0000256" key="6">
    <source>
        <dbReference type="ARBA" id="ARBA00023004"/>
    </source>
</evidence>
<dbReference type="PANTHER" id="PTHR11442:SF97">
    <property type="entry name" value="HEMOGLOBIN SUBUNIT ALPHA-D"/>
    <property type="match status" value="1"/>
</dbReference>
<dbReference type="CDD" id="cd08927">
    <property type="entry name" value="Hb-alpha-like"/>
    <property type="match status" value="1"/>
</dbReference>
<dbReference type="Bgee" id="ENSLOCG00000007770">
    <property type="expression patterns" value="Expressed in larva and 13 other cell types or tissues"/>
</dbReference>
<evidence type="ECO:0000256" key="5">
    <source>
        <dbReference type="ARBA" id="ARBA00022723"/>
    </source>
</evidence>
<evidence type="ECO:0000256" key="2">
    <source>
        <dbReference type="ARBA" id="ARBA00022448"/>
    </source>
</evidence>
<dbReference type="FunFam" id="1.10.490.10:FF:000002">
    <property type="entry name" value="Hemoglobin subunit alpha"/>
    <property type="match status" value="1"/>
</dbReference>
<organism evidence="9 10">
    <name type="scientific">Lepisosteus oculatus</name>
    <name type="common">Spotted gar</name>
    <dbReference type="NCBI Taxonomy" id="7918"/>
    <lineage>
        <taxon>Eukaryota</taxon>
        <taxon>Metazoa</taxon>
        <taxon>Chordata</taxon>
        <taxon>Craniata</taxon>
        <taxon>Vertebrata</taxon>
        <taxon>Euteleostomi</taxon>
        <taxon>Actinopterygii</taxon>
        <taxon>Neopterygii</taxon>
        <taxon>Holostei</taxon>
        <taxon>Semionotiformes</taxon>
        <taxon>Lepisosteidae</taxon>
        <taxon>Lepisosteus</taxon>
    </lineage>
</organism>
<keyword evidence="10" id="KW-1185">Reference proteome</keyword>
<dbReference type="GO" id="GO:0019825">
    <property type="term" value="F:oxygen binding"/>
    <property type="evidence" value="ECO:0007669"/>
    <property type="project" value="InterPro"/>
</dbReference>
<dbReference type="GO" id="GO:0005506">
    <property type="term" value="F:iron ion binding"/>
    <property type="evidence" value="ECO:0007669"/>
    <property type="project" value="InterPro"/>
</dbReference>
<dbReference type="HOGENOM" id="CLU_003827_10_2_1"/>
<reference evidence="10" key="1">
    <citation type="submission" date="2011-12" db="EMBL/GenBank/DDBJ databases">
        <title>The Draft Genome of Lepisosteus oculatus.</title>
        <authorList>
            <consortium name="The Broad Institute Genome Assembly &amp; Analysis Group"/>
            <consortium name="Computational R&amp;D Group"/>
            <consortium name="and Sequencing Platform"/>
            <person name="Di Palma F."/>
            <person name="Alfoldi J."/>
            <person name="Johnson J."/>
            <person name="Berlin A."/>
            <person name="Gnerre S."/>
            <person name="Jaffe D."/>
            <person name="MacCallum I."/>
            <person name="Young S."/>
            <person name="Walker B.J."/>
            <person name="Lander E.S."/>
            <person name="Lindblad-Toh K."/>
        </authorList>
    </citation>
    <scope>NUCLEOTIDE SEQUENCE [LARGE SCALE GENOMIC DNA]</scope>
</reference>
<evidence type="ECO:0000256" key="7">
    <source>
        <dbReference type="RuleBase" id="RU000356"/>
    </source>
</evidence>
<dbReference type="eggNOG" id="KOG3378">
    <property type="taxonomic scope" value="Eukaryota"/>
</dbReference>
<dbReference type="FunCoup" id="W5MM27">
    <property type="interactions" value="1"/>
</dbReference>
<dbReference type="InterPro" id="IPR002338">
    <property type="entry name" value="Hemoglobin_a-typ"/>
</dbReference>
<keyword evidence="2 7" id="KW-0813">Transport</keyword>
<dbReference type="PRINTS" id="PR00815">
    <property type="entry name" value="PIHAEM"/>
</dbReference>
<evidence type="ECO:0000313" key="9">
    <source>
        <dbReference type="Ensembl" id="ENSLOCP00000009436.1"/>
    </source>
</evidence>